<evidence type="ECO:0000313" key="1">
    <source>
        <dbReference type="EMBL" id="NHR04452.1"/>
    </source>
</evidence>
<protein>
    <recommendedName>
        <fullName evidence="3">DUF4034 domain-containing protein</fullName>
    </recommendedName>
</protein>
<comment type="caution">
    <text evidence="1">The sequence shown here is derived from an EMBL/GenBank/DDBJ whole genome shotgun (WGS) entry which is preliminary data.</text>
</comment>
<dbReference type="Proteomes" id="UP001515641">
    <property type="component" value="Unassembled WGS sequence"/>
</dbReference>
<name>A0ABX0L485_9NEIS</name>
<evidence type="ECO:0008006" key="3">
    <source>
        <dbReference type="Google" id="ProtNLM"/>
    </source>
</evidence>
<dbReference type="SUPFAM" id="SSF48452">
    <property type="entry name" value="TPR-like"/>
    <property type="match status" value="1"/>
</dbReference>
<dbReference type="EMBL" id="JAAOMA010000004">
    <property type="protein sequence ID" value="NHR04452.1"/>
    <property type="molecule type" value="Genomic_DNA"/>
</dbReference>
<dbReference type="Gene3D" id="1.25.40.10">
    <property type="entry name" value="Tetratricopeptide repeat domain"/>
    <property type="match status" value="1"/>
</dbReference>
<dbReference type="RefSeq" id="WP_166450969.1">
    <property type="nucleotide sequence ID" value="NZ_JAAOMA010000004.1"/>
</dbReference>
<proteinExistence type="predicted"/>
<reference evidence="1 2" key="1">
    <citation type="submission" date="2020-03" db="EMBL/GenBank/DDBJ databases">
        <title>Draft genome sequence of environmentally isolated cultures.</title>
        <authorList>
            <person name="Wilson H.S."/>
            <person name="De Leon M.E."/>
        </authorList>
    </citation>
    <scope>NUCLEOTIDE SEQUENCE [LARGE SCALE GENOMIC DNA]</scope>
    <source>
        <strain evidence="1 2">HSC-31F16</strain>
    </source>
</reference>
<accession>A0ABX0L485</accession>
<organism evidence="1 2">
    <name type="scientific">Chromobacterium fluminis</name>
    <dbReference type="NCBI Taxonomy" id="3044269"/>
    <lineage>
        <taxon>Bacteria</taxon>
        <taxon>Pseudomonadati</taxon>
        <taxon>Pseudomonadota</taxon>
        <taxon>Betaproteobacteria</taxon>
        <taxon>Neisseriales</taxon>
        <taxon>Chromobacteriaceae</taxon>
        <taxon>Chromobacterium</taxon>
    </lineage>
</organism>
<evidence type="ECO:0000313" key="2">
    <source>
        <dbReference type="Proteomes" id="UP001515641"/>
    </source>
</evidence>
<dbReference type="InterPro" id="IPR011990">
    <property type="entry name" value="TPR-like_helical_dom_sf"/>
</dbReference>
<keyword evidence="2" id="KW-1185">Reference proteome</keyword>
<gene>
    <name evidence="1" type="ORF">HA052_04505</name>
</gene>
<sequence length="488" mass="55431">MSFSATDFMVSADALGVAGAETFWVCPDLMGKQLMAAAKRHARFLEIEFPLFGHRKMLEIVAKAAGFPNWHAFQTLLDRIVAEYAPPERGSRKTAPDTCFQPLVPALPLLISLPPDIAPTPQERAGLTDLATRLSRELGGQHQVESALAKLNGADTWRDLLARKPEDSLTPLYQFHVNDDGDGRFVCSAACASLVEELDDRWQRYDERPKADQTRAQSHVASILKKRPDFLEGWLAQATMQELERHEETAGLAFRQGVDRALALIPTGFKGEISWGYQGNRAYHRLLYNYMRWHIRQGDTAAALKLARRQLRQNPNDNLGVRFDLPLFLAIAQKRSAALRAMAKIQKKGERGDGHILLILALCSFLLGDSKAGQVYFLRALFDLPALRPLLLTQQLPDDFWQGRRWHRGYIPDVETLWFHYEAARIWRQDIDFDWEIQVMLEDPEVIHAEREVHARYEKSLYEGADLANATAELLVERNGYTWGTKTC</sequence>